<name>A0A124GN03_PICGL</name>
<comment type="caution">
    <text evidence="1">The sequence shown here is derived from an EMBL/GenBank/DDBJ whole genome shotgun (WGS) entry which is preliminary data.</text>
</comment>
<protein>
    <submittedName>
        <fullName evidence="1">Uncharacterized protein</fullName>
    </submittedName>
</protein>
<evidence type="ECO:0000313" key="1">
    <source>
        <dbReference type="EMBL" id="KUM47303.1"/>
    </source>
</evidence>
<organism evidence="1">
    <name type="scientific">Picea glauca</name>
    <name type="common">White spruce</name>
    <name type="synonym">Pinus glauca</name>
    <dbReference type="NCBI Taxonomy" id="3330"/>
    <lineage>
        <taxon>Eukaryota</taxon>
        <taxon>Viridiplantae</taxon>
        <taxon>Streptophyta</taxon>
        <taxon>Embryophyta</taxon>
        <taxon>Tracheophyta</taxon>
        <taxon>Spermatophyta</taxon>
        <taxon>Pinopsida</taxon>
        <taxon>Pinidae</taxon>
        <taxon>Conifers I</taxon>
        <taxon>Pinales</taxon>
        <taxon>Pinaceae</taxon>
        <taxon>Picea</taxon>
    </lineage>
</organism>
<gene>
    <name evidence="1" type="ORF">ABT39_MTgene5488</name>
</gene>
<proteinExistence type="predicted"/>
<reference evidence="1" key="1">
    <citation type="journal article" date="2015" name="Genome Biol. Evol.">
        <title>Organellar Genomes of White Spruce (Picea glauca): Assembly and Annotation.</title>
        <authorList>
            <person name="Jackman S.D."/>
            <person name="Warren R.L."/>
            <person name="Gibb E.A."/>
            <person name="Vandervalk B.P."/>
            <person name="Mohamadi H."/>
            <person name="Chu J."/>
            <person name="Raymond A."/>
            <person name="Pleasance S."/>
            <person name="Coope R."/>
            <person name="Wildung M.R."/>
            <person name="Ritland C.E."/>
            <person name="Bousquet J."/>
            <person name="Jones S.J."/>
            <person name="Bohlmann J."/>
            <person name="Birol I."/>
        </authorList>
    </citation>
    <scope>NUCLEOTIDE SEQUENCE [LARGE SCALE GENOMIC DNA]</scope>
    <source>
        <tissue evidence="1">Flushing bud</tissue>
    </source>
</reference>
<geneLocation type="mitochondrion" evidence="1"/>
<accession>A0A124GN03</accession>
<dbReference type="AlphaFoldDB" id="A0A124GN03"/>
<sequence>MTPAFYKKTISGISKHQLAYISKSLLEGSFQFAKMKRIFVPKPRSVKKDHSLFLIPWTAKSIDRWPRY</sequence>
<keyword evidence="1" id="KW-0496">Mitochondrion</keyword>
<dbReference type="EMBL" id="LKAM01000007">
    <property type="protein sequence ID" value="KUM47303.1"/>
    <property type="molecule type" value="Genomic_DNA"/>
</dbReference>